<dbReference type="InterPro" id="IPR001296">
    <property type="entry name" value="Glyco_trans_1"/>
</dbReference>
<dbReference type="InterPro" id="IPR028098">
    <property type="entry name" value="Glyco_trans_4-like_N"/>
</dbReference>
<gene>
    <name evidence="3" type="ORF">JZ786_12690</name>
</gene>
<dbReference type="RefSeq" id="WP_206654804.1">
    <property type="nucleotide sequence ID" value="NZ_CP071182.1"/>
</dbReference>
<evidence type="ECO:0000259" key="2">
    <source>
        <dbReference type="Pfam" id="PF13439"/>
    </source>
</evidence>
<proteinExistence type="predicted"/>
<name>A0A9X7Z5N2_9BACL</name>
<dbReference type="AlphaFoldDB" id="A0A9X7Z5N2"/>
<keyword evidence="4" id="KW-1185">Reference proteome</keyword>
<dbReference type="Pfam" id="PF13439">
    <property type="entry name" value="Glyco_transf_4"/>
    <property type="match status" value="1"/>
</dbReference>
<evidence type="ECO:0000313" key="4">
    <source>
        <dbReference type="Proteomes" id="UP000663505"/>
    </source>
</evidence>
<feature type="domain" description="Glycosyl transferase family 1" evidence="1">
    <location>
        <begin position="195"/>
        <end position="346"/>
    </location>
</feature>
<organism evidence="3 4">
    <name type="scientific">Alicyclobacillus mengziensis</name>
    <dbReference type="NCBI Taxonomy" id="2931921"/>
    <lineage>
        <taxon>Bacteria</taxon>
        <taxon>Bacillati</taxon>
        <taxon>Bacillota</taxon>
        <taxon>Bacilli</taxon>
        <taxon>Bacillales</taxon>
        <taxon>Alicyclobacillaceae</taxon>
        <taxon>Alicyclobacillus</taxon>
    </lineage>
</organism>
<protein>
    <submittedName>
        <fullName evidence="3">Glycosyltransferase family 4 protein</fullName>
    </submittedName>
</protein>
<sequence length="411" mass="46106">MRVLSTGMEWFSESPGGLPRYFADYLEAWQRSGEDVQALIQVQNPRVREELPSYVQGVTLERNHLWSVRWQWRERLELAVSGQTYDVWNPHFSYYAWGAVNRPLFCEIPMVTHFHGPWAYESKVEHGGLLQQTRFAIQKAIEKRVYRASDQFIVLSHAFKDVLVDNYDVPADRVHVIPGGVDVRRFCPGDDEGRVRQELNLPQDKTILVSVRRLAHRMGLDRLIHAVSTLRHDFPKLLLVIIGTGGLERELRALVTELGVEAHVYFAGRVSDEDLPKYYQAADLSVVPSVAFEGFGLITTESLACGTPVVGTPVGGIREVLQGLDGEMLCPGSSVPHLVEGLGRALGHVSRLPTAEQCRAYVLQNYTWDVIIPQIKEVFVSARDGKHSKEGTQSVALSSKQIAVAERTKGV</sequence>
<dbReference type="GO" id="GO:0016757">
    <property type="term" value="F:glycosyltransferase activity"/>
    <property type="evidence" value="ECO:0007669"/>
    <property type="project" value="InterPro"/>
</dbReference>
<dbReference type="SUPFAM" id="SSF53756">
    <property type="entry name" value="UDP-Glycosyltransferase/glycogen phosphorylase"/>
    <property type="match status" value="1"/>
</dbReference>
<dbReference type="Gene3D" id="3.40.50.2000">
    <property type="entry name" value="Glycogen Phosphorylase B"/>
    <property type="match status" value="2"/>
</dbReference>
<dbReference type="Pfam" id="PF00534">
    <property type="entry name" value="Glycos_transf_1"/>
    <property type="match status" value="1"/>
</dbReference>
<dbReference type="CDD" id="cd03801">
    <property type="entry name" value="GT4_PimA-like"/>
    <property type="match status" value="1"/>
</dbReference>
<accession>A0A9X7Z5N2</accession>
<dbReference type="KEGG" id="afx:JZ786_12690"/>
<dbReference type="EMBL" id="CP071182">
    <property type="protein sequence ID" value="QSO45436.1"/>
    <property type="molecule type" value="Genomic_DNA"/>
</dbReference>
<evidence type="ECO:0000259" key="1">
    <source>
        <dbReference type="Pfam" id="PF00534"/>
    </source>
</evidence>
<evidence type="ECO:0000313" key="3">
    <source>
        <dbReference type="EMBL" id="QSO45436.1"/>
    </source>
</evidence>
<dbReference type="PANTHER" id="PTHR12526">
    <property type="entry name" value="GLYCOSYLTRANSFERASE"/>
    <property type="match status" value="1"/>
</dbReference>
<feature type="domain" description="Glycosyltransferase subfamily 4-like N-terminal" evidence="2">
    <location>
        <begin position="15"/>
        <end position="185"/>
    </location>
</feature>
<dbReference type="Proteomes" id="UP000663505">
    <property type="component" value="Chromosome"/>
</dbReference>
<reference evidence="3 4" key="1">
    <citation type="submission" date="2021-02" db="EMBL/GenBank/DDBJ databases">
        <title>Alicyclobacillus curvatus sp. nov. and Alicyclobacillus mengziensis sp. nov., two acidophilic bacteria isolated from acid mine drainage.</title>
        <authorList>
            <person name="Huang Y."/>
        </authorList>
    </citation>
    <scope>NUCLEOTIDE SEQUENCE [LARGE SCALE GENOMIC DNA]</scope>
    <source>
        <strain evidence="3 4">S30H14</strain>
    </source>
</reference>